<dbReference type="Gene3D" id="3.30.420.10">
    <property type="entry name" value="Ribonuclease H-like superfamily/Ribonuclease H"/>
    <property type="match status" value="1"/>
</dbReference>
<keyword evidence="5" id="KW-0175">Coiled coil</keyword>
<dbReference type="PANTHER" id="PTHR37984">
    <property type="entry name" value="PROTEIN CBG26694"/>
    <property type="match status" value="1"/>
</dbReference>
<feature type="compositionally biased region" description="Low complexity" evidence="6">
    <location>
        <begin position="447"/>
        <end position="470"/>
    </location>
</feature>
<keyword evidence="1" id="KW-0808">Transferase</keyword>
<dbReference type="EMBL" id="GG687104">
    <property type="protein sequence ID" value="EEQ97528.1"/>
    <property type="molecule type" value="Genomic_DNA"/>
</dbReference>
<dbReference type="GeneID" id="9055272"/>
<evidence type="ECO:0000256" key="2">
    <source>
        <dbReference type="ARBA" id="ARBA00022695"/>
    </source>
</evidence>
<dbReference type="PANTHER" id="PTHR37984:SF5">
    <property type="entry name" value="PROTEIN NYNRIN-LIKE"/>
    <property type="match status" value="1"/>
</dbReference>
<feature type="region of interest" description="Disordered" evidence="6">
    <location>
        <begin position="1906"/>
        <end position="1945"/>
    </location>
</feature>
<feature type="compositionally biased region" description="Basic and acidic residues" evidence="6">
    <location>
        <begin position="1909"/>
        <end position="1918"/>
    </location>
</feature>
<feature type="compositionally biased region" description="Acidic residues" evidence="6">
    <location>
        <begin position="1752"/>
        <end position="1764"/>
    </location>
</feature>
<dbReference type="PROSITE" id="PS50158">
    <property type="entry name" value="ZF_CCHC"/>
    <property type="match status" value="1"/>
</dbReference>
<feature type="region of interest" description="Disordered" evidence="6">
    <location>
        <begin position="33"/>
        <end position="130"/>
    </location>
</feature>
<name>C5M0J3_PERM5</name>
<dbReference type="InterPro" id="IPR001969">
    <property type="entry name" value="Aspartic_peptidase_AS"/>
</dbReference>
<gene>
    <name evidence="8" type="ORF">Pmar_PMAR004034</name>
</gene>
<feature type="coiled-coil region" evidence="5">
    <location>
        <begin position="1991"/>
        <end position="2018"/>
    </location>
</feature>
<feature type="compositionally biased region" description="Acidic residues" evidence="6">
    <location>
        <begin position="1934"/>
        <end position="1945"/>
    </location>
</feature>
<dbReference type="GO" id="GO:0003676">
    <property type="term" value="F:nucleic acid binding"/>
    <property type="evidence" value="ECO:0007669"/>
    <property type="project" value="InterPro"/>
</dbReference>
<dbReference type="GO" id="GO:0004190">
    <property type="term" value="F:aspartic-type endopeptidase activity"/>
    <property type="evidence" value="ECO:0007669"/>
    <property type="project" value="InterPro"/>
</dbReference>
<feature type="region of interest" description="Disordered" evidence="6">
    <location>
        <begin position="1038"/>
        <end position="1057"/>
    </location>
</feature>
<feature type="domain" description="CCHC-type" evidence="7">
    <location>
        <begin position="594"/>
        <end position="609"/>
    </location>
</feature>
<organism evidence="9">
    <name type="scientific">Perkinsus marinus (strain ATCC 50983 / TXsc)</name>
    <dbReference type="NCBI Taxonomy" id="423536"/>
    <lineage>
        <taxon>Eukaryota</taxon>
        <taxon>Sar</taxon>
        <taxon>Alveolata</taxon>
        <taxon>Perkinsozoa</taxon>
        <taxon>Perkinsea</taxon>
        <taxon>Perkinsida</taxon>
        <taxon>Perkinsidae</taxon>
        <taxon>Perkinsus</taxon>
    </lineage>
</organism>
<keyword evidence="9" id="KW-1185">Reference proteome</keyword>
<dbReference type="GO" id="GO:0008270">
    <property type="term" value="F:zinc ion binding"/>
    <property type="evidence" value="ECO:0007669"/>
    <property type="project" value="UniProtKB-KW"/>
</dbReference>
<keyword evidence="2" id="KW-0548">Nucleotidyltransferase</keyword>
<dbReference type="InterPro" id="IPR041588">
    <property type="entry name" value="Integrase_H2C2"/>
</dbReference>
<evidence type="ECO:0000256" key="4">
    <source>
        <dbReference type="PROSITE-ProRule" id="PRU00047"/>
    </source>
</evidence>
<feature type="region of interest" description="Disordered" evidence="6">
    <location>
        <begin position="407"/>
        <end position="470"/>
    </location>
</feature>
<dbReference type="Proteomes" id="UP000007800">
    <property type="component" value="Unassembled WGS sequence"/>
</dbReference>
<protein>
    <recommendedName>
        <fullName evidence="7">CCHC-type domain-containing protein</fullName>
    </recommendedName>
</protein>
<keyword evidence="4" id="KW-0479">Metal-binding</keyword>
<dbReference type="OrthoDB" id="416987at2759"/>
<keyword evidence="4" id="KW-0863">Zinc-finger</keyword>
<dbReference type="Gene3D" id="1.10.340.70">
    <property type="match status" value="1"/>
</dbReference>
<evidence type="ECO:0000256" key="6">
    <source>
        <dbReference type="SAM" id="MobiDB-lite"/>
    </source>
</evidence>
<reference evidence="8 9" key="1">
    <citation type="submission" date="2008-07" db="EMBL/GenBank/DDBJ databases">
        <authorList>
            <person name="El-Sayed N."/>
            <person name="Caler E."/>
            <person name="Inman J."/>
            <person name="Amedeo P."/>
            <person name="Hass B."/>
            <person name="Wortman J."/>
        </authorList>
    </citation>
    <scope>NUCLEOTIDE SEQUENCE [LARGE SCALE GENOMIC DNA]</scope>
    <source>
        <strain evidence="9">ATCC 50983 / TXsc</strain>
    </source>
</reference>
<evidence type="ECO:0000313" key="9">
    <source>
        <dbReference type="Proteomes" id="UP000007800"/>
    </source>
</evidence>
<dbReference type="GO" id="GO:0006508">
    <property type="term" value="P:proteolysis"/>
    <property type="evidence" value="ECO:0007669"/>
    <property type="project" value="InterPro"/>
</dbReference>
<dbReference type="InterPro" id="IPR043502">
    <property type="entry name" value="DNA/RNA_pol_sf"/>
</dbReference>
<feature type="region of interest" description="Disordered" evidence="6">
    <location>
        <begin position="1410"/>
        <end position="1437"/>
    </location>
</feature>
<dbReference type="Pfam" id="PF17921">
    <property type="entry name" value="Integrase_H2C2"/>
    <property type="match status" value="1"/>
</dbReference>
<keyword evidence="4" id="KW-0862">Zinc</keyword>
<dbReference type="InterPro" id="IPR050951">
    <property type="entry name" value="Retrovirus_Pol_polyprotein"/>
</dbReference>
<dbReference type="InParanoid" id="C5M0J3"/>
<feature type="compositionally biased region" description="Polar residues" evidence="6">
    <location>
        <begin position="424"/>
        <end position="445"/>
    </location>
</feature>
<evidence type="ECO:0000256" key="3">
    <source>
        <dbReference type="ARBA" id="ARBA00022918"/>
    </source>
</evidence>
<feature type="region of interest" description="Disordered" evidence="6">
    <location>
        <begin position="499"/>
        <end position="532"/>
    </location>
</feature>
<evidence type="ECO:0000256" key="5">
    <source>
        <dbReference type="SAM" id="Coils"/>
    </source>
</evidence>
<evidence type="ECO:0000256" key="1">
    <source>
        <dbReference type="ARBA" id="ARBA00022679"/>
    </source>
</evidence>
<proteinExistence type="predicted"/>
<dbReference type="RefSeq" id="XP_002764811.1">
    <property type="nucleotide sequence ID" value="XM_002764765.1"/>
</dbReference>
<feature type="compositionally biased region" description="Polar residues" evidence="6">
    <location>
        <begin position="33"/>
        <end position="45"/>
    </location>
</feature>
<keyword evidence="3" id="KW-0695">RNA-directed DNA polymerase</keyword>
<dbReference type="PROSITE" id="PS00141">
    <property type="entry name" value="ASP_PROTEASE"/>
    <property type="match status" value="1"/>
</dbReference>
<feature type="compositionally biased region" description="Basic residues" evidence="6">
    <location>
        <begin position="411"/>
        <end position="420"/>
    </location>
</feature>
<dbReference type="InterPro" id="IPR001878">
    <property type="entry name" value="Znf_CCHC"/>
</dbReference>
<dbReference type="SUPFAM" id="SSF56672">
    <property type="entry name" value="DNA/RNA polymerases"/>
    <property type="match status" value="1"/>
</dbReference>
<evidence type="ECO:0000313" key="8">
    <source>
        <dbReference type="EMBL" id="EEQ97528.1"/>
    </source>
</evidence>
<sequence>MSTGLSLVDSGNRRPQRSCVGLGVERFADSSHSTGIHQALSTGDHNTAAPYADHPNNPANGSPRFVDDGTASSQDDDVSAFQSSHRDATSSPSRRGDAMSMPSLCEDGNHHRSSPSDESLFISPPPPDTWVPPPDAMRETIHANGSDLHLRQPLSQSIPHRSYVDVGEVGSASANHSVQTPAEHFAKLASFYPPFAMPDLNSYGYQQPVYHVGLPIINVVWVMKISLSDLNTLHNIARKRKGADKFLGHKDRRSGATWVAIIKRTMKGYPDAAVYLWAELNCDDSVWRDITAGRKAPTMCHADYSDHLTSLYRRVNTLYNNEEVRLRAEDQLHNLQQTANEDVASLLDRAETIRVELVNLGSEPSDRDMKRKIFDALHSERLRDRIDDYLTDHRVSLRRFTRKLLEQDSRQRHRDHRHAASRSGPSAQLNVANASYTVSSGTTASAPLPNGSTTPPSLPGGTTTSSFLSGNATAPTLAIRTGSEHATTLPQHAVPTLSAGQFQPSRKGPGSTAQYLDPSALRPSIPAGSSSVDPKQFTIEFVRRFRCQRCLAHDHSTSKCGTEKMFMSQVRCDKCGLYHDVAPNPVLHCAKAICHRCSTPGHLCRACPSPKPQRGQPREQLQSSTAQVNCVSEESTATSSLIAIGLKISMNDDSRSATVLCPGLLDTGAEAFFLRSDELSSWRAAGLQFPILPDDTKVKVANGASVSTLGRTPPLRVTFVTGTTILASFLVLEDLTHRIILPTTALRQAGGARWVIGETPSEDRLFIGGGHVQQHFVPLAASGSTTCLRMVLARDSPSPTHKRSVKFSVLQDESENLCHSADPIDHDVSSTEGRHFLPVSYRPDPSAPAGRPYIGIPWCDDRHRPAWNYHRAYARDRAIFSRLTTEQQGLYRQAVTDLVTAGFAEVVENPEQCGYYINGLPVFRPDKATHRCRVCLDARELNRYIANISTKGVGPGSLWFFLIAVRNCGFFRAADLQTAFLRVGIQDSDSFFIGCVAASVTIRFRRLPFGLSCSGFGLESVLQDLQLRWSRQLAPRHSPSNGLYPTTDGSLVKPGTRPLDAPPEAVPLCSVPKVLVDKGLDLVIYVDDLVNRGECPADVHNRSLFCYSKLDDAGMPVHEVKTFDNMHPAPSHDPTNIKGLLGYRYDPGSDSLSLTVKLEPTYSPETCTRRLLVGAVNSFYDPLNLFMEFAAVGRGLARLASQPTDTKSPSWDAPLDNILVKNLNQWISYIPREFWIPRFAGLHDGLYAFSDASYDGFCCDIRMGKFPFTRIGGRFGLFSLECVHKHSIVQKELSGLYCTITLLERLLDVATAHGPLPPSCDIFTDSLIAVHRLRSTANDNKLGIFERRRLRRVREFVTRAQKLGIVTHVRHIAGAYNPSDPCTRPFREPVELTPLPPDQISIGVSSSLTSDLTYPRQLPSRPAENDGDDLDPDPFPLIDYSDSEASCELNLVTIVSSPETDVGFVSVEELQADQSSCSSIRTIKEKLSTKTEDPTRQRLSNWYRIGVNGLLVRILSAKISDEDSPVVERIEQVLVGSEPLKHKLVEKAHDAFHRGEGGTLRLLCSRYFWKRMRAYVRRYVNRCDACAKAKGDRIARCSLGSVPWCGGVGPLRVVMIDYSGPYENGQDPSYDRYAVTIVCVATRYCRGVTVPDKSCATLLLKLAALFDSTDWPSLILASDSTFRGHQWTHFCASNNVIFKELPANAPFLLGSVAYCLRQVIPKYDRYVEIVSSGVEDFKAWYATLHMLCPTGETEDDSSITDDSQDASSDNYDASSPELQAKARRAMMKVLLSVSPASEDSPSRGSEERQVAQVNALKQIVSSQGRLIDALRRDRDRMQILEMQNRDLVRVLKEREISLDELMGVCQRLMDQQGKWVNIHLVRNTAVLKPSKPASASRDPFALPAVPHVSESEKNEYKRPVFAPKPRKASMGEDSGSDDDSSGVDVADLDNSELDVLVSYLDDKLMLLKRIGKEIDAGSPKDEDSDEEDARVDATLENVVAEEAEITKLQDELHSLQKEKVAVRS</sequence>
<evidence type="ECO:0000259" key="7">
    <source>
        <dbReference type="PROSITE" id="PS50158"/>
    </source>
</evidence>
<accession>C5M0J3</accession>
<feature type="compositionally biased region" description="Polar residues" evidence="6">
    <location>
        <begin position="1038"/>
        <end position="1049"/>
    </location>
</feature>
<feature type="region of interest" description="Disordered" evidence="6">
    <location>
        <begin position="1752"/>
        <end position="1773"/>
    </location>
</feature>
<dbReference type="CDD" id="cd00303">
    <property type="entry name" value="retropepsin_like"/>
    <property type="match status" value="1"/>
</dbReference>
<dbReference type="InterPro" id="IPR036397">
    <property type="entry name" value="RNaseH_sf"/>
</dbReference>
<dbReference type="GO" id="GO:0003964">
    <property type="term" value="F:RNA-directed DNA polymerase activity"/>
    <property type="evidence" value="ECO:0007669"/>
    <property type="project" value="UniProtKB-KW"/>
</dbReference>